<dbReference type="Pfam" id="PF06821">
    <property type="entry name" value="Ser_hydrolase"/>
    <property type="match status" value="1"/>
</dbReference>
<proteinExistence type="predicted"/>
<reference evidence="1 2" key="1">
    <citation type="submission" date="2020-11" db="EMBL/GenBank/DDBJ databases">
        <title>WGS of Herminiimonas contaminans strain Marseille-Q4544 isolated from planarians Schmidtea mediterranea.</title>
        <authorList>
            <person name="Kangale L."/>
        </authorList>
    </citation>
    <scope>NUCLEOTIDE SEQUENCE [LARGE SCALE GENOMIC DNA]</scope>
    <source>
        <strain evidence="1 2">Marseille-Q4544</strain>
    </source>
</reference>
<dbReference type="Gene3D" id="3.40.50.1820">
    <property type="entry name" value="alpha/beta hydrolase"/>
    <property type="match status" value="1"/>
</dbReference>
<dbReference type="Proteomes" id="UP000657372">
    <property type="component" value="Unassembled WGS sequence"/>
</dbReference>
<gene>
    <name evidence="1" type="ORF">IXC47_00440</name>
</gene>
<dbReference type="InterPro" id="IPR010662">
    <property type="entry name" value="RBBP9/YdeN"/>
</dbReference>
<comment type="caution">
    <text evidence="1">The sequence shown here is derived from an EMBL/GenBank/DDBJ whole genome shotgun (WGS) entry which is preliminary data.</text>
</comment>
<dbReference type="EMBL" id="JADOEL010000001">
    <property type="protein sequence ID" value="MBF8176142.1"/>
    <property type="molecule type" value="Genomic_DNA"/>
</dbReference>
<evidence type="ECO:0000313" key="2">
    <source>
        <dbReference type="Proteomes" id="UP000657372"/>
    </source>
</evidence>
<organism evidence="1 2">
    <name type="scientific">Herminiimonas contaminans</name>
    <dbReference type="NCBI Taxonomy" id="1111140"/>
    <lineage>
        <taxon>Bacteria</taxon>
        <taxon>Pseudomonadati</taxon>
        <taxon>Pseudomonadota</taxon>
        <taxon>Betaproteobacteria</taxon>
        <taxon>Burkholderiales</taxon>
        <taxon>Oxalobacteraceae</taxon>
        <taxon>Herminiimonas</taxon>
    </lineage>
</organism>
<evidence type="ECO:0000313" key="1">
    <source>
        <dbReference type="EMBL" id="MBF8176142.1"/>
    </source>
</evidence>
<accession>A0ABS0EMR0</accession>
<keyword evidence="2" id="KW-1185">Reference proteome</keyword>
<dbReference type="RefSeq" id="WP_195874384.1">
    <property type="nucleotide sequence ID" value="NZ_JADOEL010000001.1"/>
</dbReference>
<dbReference type="SUPFAM" id="SSF53474">
    <property type="entry name" value="alpha/beta-Hydrolases"/>
    <property type="match status" value="1"/>
</dbReference>
<sequence>MTLPYLSDYRVLVVPGLHGSGPEHWQSRWERLYPGFQRVVQDDWSQPDLTRWAQRMTEVLSESDQPTLIVAHSFGCLTTMQAASHGRFDLAGALLVAPADPEKFGVDDILRDARLPCPSIVIGSSNDPWMASNRAAYWADIWGCGFLSAGALGHINAESNLGDWEQGLRQLQTLLDMVHPSCN</sequence>
<keyword evidence="1" id="KW-0378">Hydrolase</keyword>
<dbReference type="InterPro" id="IPR029058">
    <property type="entry name" value="AB_hydrolase_fold"/>
</dbReference>
<name>A0ABS0EMR0_9BURK</name>
<protein>
    <submittedName>
        <fullName evidence="1">Alpha/beta hydrolase</fullName>
    </submittedName>
</protein>
<dbReference type="GO" id="GO:0016787">
    <property type="term" value="F:hydrolase activity"/>
    <property type="evidence" value="ECO:0007669"/>
    <property type="project" value="UniProtKB-KW"/>
</dbReference>